<feature type="transmembrane region" description="Helical" evidence="1">
    <location>
        <begin position="151"/>
        <end position="172"/>
    </location>
</feature>
<feature type="transmembrane region" description="Helical" evidence="1">
    <location>
        <begin position="102"/>
        <end position="135"/>
    </location>
</feature>
<name>A0A9E8N8M6_9BACT</name>
<organism evidence="2 3">
    <name type="scientific">Dyadobacter pollutisoli</name>
    <dbReference type="NCBI Taxonomy" id="2910158"/>
    <lineage>
        <taxon>Bacteria</taxon>
        <taxon>Pseudomonadati</taxon>
        <taxon>Bacteroidota</taxon>
        <taxon>Cytophagia</taxon>
        <taxon>Cytophagales</taxon>
        <taxon>Spirosomataceae</taxon>
        <taxon>Dyadobacter</taxon>
    </lineage>
</organism>
<evidence type="ECO:0000256" key="1">
    <source>
        <dbReference type="SAM" id="Phobius"/>
    </source>
</evidence>
<keyword evidence="1" id="KW-0812">Transmembrane</keyword>
<proteinExistence type="predicted"/>
<keyword evidence="1" id="KW-1133">Transmembrane helix</keyword>
<feature type="transmembrane region" description="Helical" evidence="1">
    <location>
        <begin position="274"/>
        <end position="295"/>
    </location>
</feature>
<sequence length="323" mass="36291">MLRNIITDQIVKKEISFERITYLLGIGLLITSILGLIEFVAKNIYFIDVDQYIPRVAVEGYKPFASGFIRIRSVIIESGHLAFYYEILGPIGLYGLRKNRKLFVLTLITMLFCFIFSFSTAGWVIAGGISAIILIGRTIRKLFQINRKIKIVRAISIATFSILIVTASFSLYKTVGSQIIEATVYNKVIASGSANDRSERAVQVVETINNADALHLIFGYGPAAYDSLRYDAAALVLYFTFLLESGALGLSLFLLFILFNFIDIISIKDKTLRTIFLCSLVAALVHFVSISNYWYPWFWVLLILSQIAKSKLDEAPLKETTTL</sequence>
<reference evidence="2" key="1">
    <citation type="submission" date="2022-11" db="EMBL/GenBank/DDBJ databases">
        <title>Dyadobacter pollutisoli sp. nov., isolated from plastic dumped soil.</title>
        <authorList>
            <person name="Kim J.M."/>
            <person name="Kim K.R."/>
            <person name="Lee J.K."/>
            <person name="Hao L."/>
            <person name="Jeon C.O."/>
        </authorList>
    </citation>
    <scope>NUCLEOTIDE SEQUENCE</scope>
    <source>
        <strain evidence="2">U1</strain>
    </source>
</reference>
<keyword evidence="1" id="KW-0472">Membrane</keyword>
<accession>A0A9E8N8M6</accession>
<evidence type="ECO:0000313" key="3">
    <source>
        <dbReference type="Proteomes" id="UP001164653"/>
    </source>
</evidence>
<dbReference type="KEGG" id="dpf:ON006_29820"/>
<feature type="transmembrane region" description="Helical" evidence="1">
    <location>
        <begin position="20"/>
        <end position="41"/>
    </location>
</feature>
<feature type="transmembrane region" description="Helical" evidence="1">
    <location>
        <begin position="235"/>
        <end position="262"/>
    </location>
</feature>
<dbReference type="EMBL" id="CP112998">
    <property type="protein sequence ID" value="WAC11915.1"/>
    <property type="molecule type" value="Genomic_DNA"/>
</dbReference>
<protein>
    <recommendedName>
        <fullName evidence="4">O-antigen ligase family protein</fullName>
    </recommendedName>
</protein>
<keyword evidence="3" id="KW-1185">Reference proteome</keyword>
<dbReference type="RefSeq" id="WP_267609928.1">
    <property type="nucleotide sequence ID" value="NZ_CP112998.1"/>
</dbReference>
<dbReference type="Proteomes" id="UP001164653">
    <property type="component" value="Chromosome"/>
</dbReference>
<evidence type="ECO:0008006" key="4">
    <source>
        <dbReference type="Google" id="ProtNLM"/>
    </source>
</evidence>
<evidence type="ECO:0000313" key="2">
    <source>
        <dbReference type="EMBL" id="WAC11915.1"/>
    </source>
</evidence>
<gene>
    <name evidence="2" type="ORF">ON006_29820</name>
</gene>
<dbReference type="AlphaFoldDB" id="A0A9E8N8M6"/>